<dbReference type="RefSeq" id="XP_012896693.1">
    <property type="nucleotide sequence ID" value="XM_013041239.1"/>
</dbReference>
<evidence type="ECO:0000313" key="4">
    <source>
        <dbReference type="Proteomes" id="UP000008312"/>
    </source>
</evidence>
<reference evidence="3" key="1">
    <citation type="submission" date="2010-02" db="EMBL/GenBank/DDBJ databases">
        <title>Sequencing and annotation of the Blastocystis hominis genome.</title>
        <authorList>
            <person name="Wincker P."/>
        </authorList>
    </citation>
    <scope>NUCLEOTIDE SEQUENCE</scope>
    <source>
        <strain evidence="3">Singapore isolate B</strain>
    </source>
</reference>
<dbReference type="Proteomes" id="UP000008312">
    <property type="component" value="Unassembled WGS sequence"/>
</dbReference>
<feature type="region of interest" description="Disordered" evidence="1">
    <location>
        <begin position="142"/>
        <end position="181"/>
    </location>
</feature>
<protein>
    <recommendedName>
        <fullName evidence="2">FHA domain-containing protein</fullName>
    </recommendedName>
</protein>
<dbReference type="AlphaFoldDB" id="D8M2S2"/>
<name>D8M2S2_BLAHO</name>
<keyword evidence="4" id="KW-1185">Reference proteome</keyword>
<evidence type="ECO:0000313" key="3">
    <source>
        <dbReference type="EMBL" id="CBK22645.2"/>
    </source>
</evidence>
<dbReference type="InParanoid" id="D8M2S2"/>
<dbReference type="OMA" id="IPEWSHT"/>
<dbReference type="GeneID" id="24919884"/>
<feature type="domain" description="FHA" evidence="2">
    <location>
        <begin position="64"/>
        <end position="115"/>
    </location>
</feature>
<dbReference type="Pfam" id="PF00498">
    <property type="entry name" value="FHA"/>
    <property type="match status" value="1"/>
</dbReference>
<dbReference type="Gene3D" id="2.60.200.20">
    <property type="match status" value="1"/>
</dbReference>
<dbReference type="OrthoDB" id="444265at2759"/>
<dbReference type="InterPro" id="IPR008984">
    <property type="entry name" value="SMAD_FHA_dom_sf"/>
</dbReference>
<gene>
    <name evidence="3" type="ORF">GSBLH_T00002741001</name>
</gene>
<evidence type="ECO:0000256" key="1">
    <source>
        <dbReference type="SAM" id="MobiDB-lite"/>
    </source>
</evidence>
<accession>D8M2S2</accession>
<dbReference type="EMBL" id="FN668650">
    <property type="protein sequence ID" value="CBK22645.2"/>
    <property type="molecule type" value="Genomic_DNA"/>
</dbReference>
<sequence length="231" mass="25836">MDSQPTSESQTPSSRTRYSLTERAAFAGYTIPEWSHTPDCPYALEVVKGGVLLQTIPIDQQPFYLIGRNADVSDIVPEHPSLSRIHAVLQMGKEGRIELLDFKSTHGSFINGKQIKAFQYYPLHVGDYIQFGGSLRMYTLTGPTDKMQPETKVQLRPEDRPTPREEPAKASKTSSESQGKVKVAPIRIRFLGERPSDVNRRIQQEIANGLWDADDADDDAMAVGVGMPRYQ</sequence>
<proteinExistence type="predicted"/>
<dbReference type="SUPFAM" id="SSF49879">
    <property type="entry name" value="SMAD/FHA domain"/>
    <property type="match status" value="1"/>
</dbReference>
<dbReference type="PROSITE" id="PS50006">
    <property type="entry name" value="FHA_DOMAIN"/>
    <property type="match status" value="1"/>
</dbReference>
<organism evidence="3">
    <name type="scientific">Blastocystis hominis</name>
    <dbReference type="NCBI Taxonomy" id="12968"/>
    <lineage>
        <taxon>Eukaryota</taxon>
        <taxon>Sar</taxon>
        <taxon>Stramenopiles</taxon>
        <taxon>Bigyra</taxon>
        <taxon>Opalozoa</taxon>
        <taxon>Opalinata</taxon>
        <taxon>Blastocystidae</taxon>
        <taxon>Blastocystis</taxon>
    </lineage>
</organism>
<dbReference type="SMART" id="SM00240">
    <property type="entry name" value="FHA"/>
    <property type="match status" value="1"/>
</dbReference>
<feature type="compositionally biased region" description="Basic and acidic residues" evidence="1">
    <location>
        <begin position="147"/>
        <end position="169"/>
    </location>
</feature>
<dbReference type="PANTHER" id="PTHR23308">
    <property type="entry name" value="NUCLEAR INHIBITOR OF PROTEIN PHOSPHATASE-1"/>
    <property type="match status" value="1"/>
</dbReference>
<dbReference type="InterPro" id="IPR050923">
    <property type="entry name" value="Cell_Proc_Reg/RNA_Proc"/>
</dbReference>
<evidence type="ECO:0000259" key="2">
    <source>
        <dbReference type="PROSITE" id="PS50006"/>
    </source>
</evidence>
<dbReference type="InterPro" id="IPR000253">
    <property type="entry name" value="FHA_dom"/>
</dbReference>